<gene>
    <name evidence="2" type="ORF">SSP24_19090</name>
</gene>
<feature type="region of interest" description="Disordered" evidence="1">
    <location>
        <begin position="1"/>
        <end position="21"/>
    </location>
</feature>
<evidence type="ECO:0000313" key="3">
    <source>
        <dbReference type="Proteomes" id="UP000317881"/>
    </source>
</evidence>
<organism evidence="2 3">
    <name type="scientific">Streptomyces spinoverrucosus</name>
    <dbReference type="NCBI Taxonomy" id="284043"/>
    <lineage>
        <taxon>Bacteria</taxon>
        <taxon>Bacillati</taxon>
        <taxon>Actinomycetota</taxon>
        <taxon>Actinomycetes</taxon>
        <taxon>Kitasatosporales</taxon>
        <taxon>Streptomycetaceae</taxon>
        <taxon>Streptomyces</taxon>
    </lineage>
</organism>
<dbReference type="AlphaFoldDB" id="A0A4Y3VBJ9"/>
<evidence type="ECO:0000313" key="2">
    <source>
        <dbReference type="EMBL" id="GEC04254.1"/>
    </source>
</evidence>
<comment type="caution">
    <text evidence="2">The sequence shown here is derived from an EMBL/GenBank/DDBJ whole genome shotgun (WGS) entry which is preliminary data.</text>
</comment>
<proteinExistence type="predicted"/>
<accession>A0A4Y3VBJ9</accession>
<name>A0A4Y3VBJ9_9ACTN</name>
<dbReference type="EMBL" id="BJND01000012">
    <property type="protein sequence ID" value="GEC04254.1"/>
    <property type="molecule type" value="Genomic_DNA"/>
</dbReference>
<evidence type="ECO:0000256" key="1">
    <source>
        <dbReference type="SAM" id="MobiDB-lite"/>
    </source>
</evidence>
<reference evidence="2 3" key="1">
    <citation type="submission" date="2019-06" db="EMBL/GenBank/DDBJ databases">
        <title>Whole genome shotgun sequence of Streptomyces spinoverrucosus NBRC 14228.</title>
        <authorList>
            <person name="Hosoyama A."/>
            <person name="Uohara A."/>
            <person name="Ohji S."/>
            <person name="Ichikawa N."/>
        </authorList>
    </citation>
    <scope>NUCLEOTIDE SEQUENCE [LARGE SCALE GENOMIC DNA]</scope>
    <source>
        <strain evidence="2 3">NBRC 14228</strain>
    </source>
</reference>
<sequence length="44" mass="4727">MKLGKALATGVAEEQPVAHEEELELPVEIEDLAESAPEEVPTAR</sequence>
<protein>
    <submittedName>
        <fullName evidence="2">Uncharacterized protein</fullName>
    </submittedName>
</protein>
<dbReference type="Proteomes" id="UP000317881">
    <property type="component" value="Unassembled WGS sequence"/>
</dbReference>
<keyword evidence="3" id="KW-1185">Reference proteome</keyword>